<dbReference type="GO" id="GO:0031032">
    <property type="term" value="P:actomyosin structure organization"/>
    <property type="evidence" value="ECO:0007669"/>
    <property type="project" value="TreeGrafter"/>
</dbReference>
<dbReference type="CDD" id="cd01765">
    <property type="entry name" value="FERM_F0_F1"/>
    <property type="match status" value="1"/>
</dbReference>
<proteinExistence type="predicted"/>
<dbReference type="EnsemblMetazoa" id="CLYHEMT010490.2">
    <property type="protein sequence ID" value="CLYHEMP010490.2"/>
    <property type="gene ID" value="CLYHEMG010490"/>
</dbReference>
<feature type="compositionally biased region" description="Basic and acidic residues" evidence="1">
    <location>
        <begin position="594"/>
        <end position="604"/>
    </location>
</feature>
<feature type="region of interest" description="Disordered" evidence="1">
    <location>
        <begin position="1063"/>
        <end position="1104"/>
    </location>
</feature>
<feature type="region of interest" description="Disordered" evidence="1">
    <location>
        <begin position="953"/>
        <end position="975"/>
    </location>
</feature>
<feature type="compositionally biased region" description="Acidic residues" evidence="1">
    <location>
        <begin position="1023"/>
        <end position="1035"/>
    </location>
</feature>
<feature type="compositionally biased region" description="Acidic residues" evidence="1">
    <location>
        <begin position="825"/>
        <end position="841"/>
    </location>
</feature>
<evidence type="ECO:0000259" key="2">
    <source>
        <dbReference type="PROSITE" id="PS50057"/>
    </source>
</evidence>
<feature type="compositionally biased region" description="Basic and acidic residues" evidence="1">
    <location>
        <begin position="1010"/>
        <end position="1019"/>
    </location>
</feature>
<feature type="compositionally biased region" description="Basic and acidic residues" evidence="1">
    <location>
        <begin position="1614"/>
        <end position="1635"/>
    </location>
</feature>
<feature type="compositionally biased region" description="Basic residues" evidence="1">
    <location>
        <begin position="1584"/>
        <end position="1594"/>
    </location>
</feature>
<feature type="compositionally biased region" description="Basic and acidic residues" evidence="1">
    <location>
        <begin position="656"/>
        <end position="666"/>
    </location>
</feature>
<feature type="compositionally biased region" description="Acidic residues" evidence="1">
    <location>
        <begin position="522"/>
        <end position="542"/>
    </location>
</feature>
<feature type="domain" description="FERM" evidence="2">
    <location>
        <begin position="30"/>
        <end position="307"/>
    </location>
</feature>
<dbReference type="PROSITE" id="PS00660">
    <property type="entry name" value="FERM_1"/>
    <property type="match status" value="1"/>
</dbReference>
<feature type="region of interest" description="Disordered" evidence="1">
    <location>
        <begin position="817"/>
        <end position="859"/>
    </location>
</feature>
<feature type="compositionally biased region" description="Polar residues" evidence="1">
    <location>
        <begin position="1"/>
        <end position="17"/>
    </location>
</feature>
<dbReference type="InterPro" id="IPR029071">
    <property type="entry name" value="Ubiquitin-like_domsf"/>
</dbReference>
<feature type="compositionally biased region" description="Acidic residues" evidence="1">
    <location>
        <begin position="763"/>
        <end position="779"/>
    </location>
</feature>
<feature type="compositionally biased region" description="Basic and acidic residues" evidence="1">
    <location>
        <begin position="842"/>
        <end position="859"/>
    </location>
</feature>
<organism evidence="3 4">
    <name type="scientific">Clytia hemisphaerica</name>
    <dbReference type="NCBI Taxonomy" id="252671"/>
    <lineage>
        <taxon>Eukaryota</taxon>
        <taxon>Metazoa</taxon>
        <taxon>Cnidaria</taxon>
        <taxon>Hydrozoa</taxon>
        <taxon>Hydroidolina</taxon>
        <taxon>Leptothecata</taxon>
        <taxon>Obeliida</taxon>
        <taxon>Clytiidae</taxon>
        <taxon>Clytia</taxon>
    </lineage>
</organism>
<evidence type="ECO:0000256" key="1">
    <source>
        <dbReference type="SAM" id="MobiDB-lite"/>
    </source>
</evidence>
<dbReference type="Pfam" id="PF09380">
    <property type="entry name" value="FERM_C"/>
    <property type="match status" value="1"/>
</dbReference>
<dbReference type="InterPro" id="IPR018979">
    <property type="entry name" value="FERM_N"/>
</dbReference>
<feature type="compositionally biased region" description="Basic and acidic residues" evidence="1">
    <location>
        <begin position="780"/>
        <end position="798"/>
    </location>
</feature>
<dbReference type="InterPro" id="IPR018980">
    <property type="entry name" value="FERM_PH-like_C"/>
</dbReference>
<dbReference type="PANTHER" id="PTHR23280:SF21">
    <property type="entry name" value="PROTEIN 4.1 HOMOLOG"/>
    <property type="match status" value="1"/>
</dbReference>
<feature type="region of interest" description="Disordered" evidence="1">
    <location>
        <begin position="1010"/>
        <end position="1035"/>
    </location>
</feature>
<dbReference type="InterPro" id="IPR019748">
    <property type="entry name" value="FERM_central"/>
</dbReference>
<feature type="region of interest" description="Disordered" evidence="1">
    <location>
        <begin position="1"/>
        <end position="25"/>
    </location>
</feature>
<dbReference type="GO" id="GO:0005856">
    <property type="term" value="C:cytoskeleton"/>
    <property type="evidence" value="ECO:0007669"/>
    <property type="project" value="TreeGrafter"/>
</dbReference>
<sequence>MVSNVAQTGENSSAAETNSKKSKKKSGPQYECVITCLDGSVINTSVEKSAKGEELVNKVAQELDVKSKDYVGLLFNNGTRQWLDIHKDMKHQLGDSKAEFLFRVKFYEPEPSKIQEDHLRYLLYLQIREDLSEKRLKCTEEVIAQLGAYTAQAEVGDFNLSEHEHDYLKDYEFAENTDILERINLLHKQHRGQTPLQAELNFLEIAKKIPRYGVDVHDAMDTNGHVEIGIAALGINIYRDGKREQLFRWQNMHDFNYNRRKFTIKLKQPVSDNDNKKNYVYYFESAKSCKQCYKVAVEYHSFFRLTRPDAPRKRADTLKMGSSFRYSDRTLYQLRYQKGDEAPKNAANFKRTPSTRKTLPPSYKTPLIEPEVPFIEPTKVAPLEEEPVHYEEVPVQYEEVEFDEANPDDDNFDPEEWETVEKTMPDGSKKKSRRRVIVLNVVKKPKSGKSPVEEPVQYYEEVEVDEANPDDDKFDPKEWETVENTMPDGSKKKFRRRNIVLNVVKKPKIGKSPVEEPVQYNEEVEFDEANPDDDKYDPEEWETVEKKMPDGSKKKFRRRIIVLNVVKKQKSGKSPVEEEPVQYEQVEVDEANPDDDKFDPKEWETVENTMPDGSKKKFRRRNIVLNVVKKPKSGKSLVEEPVQYYEEVEVDEANPDDDKFDPKEWETVENTMPDGSKKKFRRRNIVLNVVKKPKIGKSPVEEPIQYNEEVEVDEANPDDDKYDPEEWETVEKKMPDGSKKKFRRRTIVLNVVKKPKSGKSPVEEEPVQYEEVEVDEANPDDDKFDPKEWETVEKTMPDGSKKKFRRRIIVLNVVKKPKSGKSPVEEEPVQYEEVEVDEANPDDDKYDPKEWETVEKTMPDGSKKKFRRRIIVLNVVKKPKSGDEEKPSEVDEEPIEYEEVEIDEANPQDDQFDPKEWEVVEKEKPNGDKVRVRRRRVVILKIVKEPEDLVNENEVTVEEMPLNENAPTQEDDDKFDPEEWETIEKMEPDGKVKKYRRRISIVRIVRKSDEEPVDEKDCQVEEVPFDESENDLYDPDEWTEVERTRPDGSVKKYRRRLHVMKIVKNPSPENEDGVNYEEEEITEDNPDDPEKYDPEEWEDLVKTQPDGTVKKYRRRIVVVKYVKPGEKGEEGEKPVGRRPIDEDVIACGEEVVDESSPNFNELLEDPEFEVVHKKRPDGTIVRVKRRAMRVKVSNGKQLVLDECPMEFEETELDEDSQEFIDALDDPESEIIEKKKSDGTIIRVRRRAVNVHVRKPAHTRVTISSHPVRRPSNEDADLSYEEIPVDENSPVHFDKNIWEEYDKVMPDGTTKKYRRRYISKCNVILKKPSFRAEPTPVETSSNLSSDVKYEEVEIGPDDEQDFNKDDWEVIEKEQPDGTKKRFRRRVITTTVMTTYTTTRYVINADGEEDNMMESKPIETTTLTFVDGKPVATSSQDGLDESLSPVEMSMSMDDLISKINQMSTSLEQPAPEKPAPKKNVVTIETITPATTFVVESAPYDEEEARKRQEEERLEQEGLNATIDSIFTLPDDDEVRPLSSRRSTYDEDAYNESFDHELEEYGVEAFPDNTTAETDGIDINLPDPTVRKKKPKTAPKPRRPESFVKMTPTPRSSGSESDDHRMNRTKSDASNEQRDYRPHSQAGDSEIIYTVTDVSMVEQGAGGFVKAVKAKHENLAHEEQSPPTTPKGHVPTRTISFDENDTANVIKTTEPPSVPVEVTTIIPAESELPIEDVIFETNQPQEESFPDMEENIEAMEVPEVETEVILIKQVSNEDVRVAPPNSEPGVVRTRPFSLPRQDTQVIKTEIIEVDLTPSQMESFTEDEGDFVVNTEQLPTEVITKTITIEGDSTEFTQEEIQKLLSQAPEQVGDIGSITSTQVVRTTTFQKTITGKTITVSGDAEDDELQRMLREAVTSETNQMVTTDEDGNVIITAIQDEIVEVDDDGDDTEV</sequence>
<feature type="compositionally biased region" description="Basic and acidic residues" evidence="1">
    <location>
        <begin position="912"/>
        <end position="924"/>
    </location>
</feature>
<dbReference type="Pfam" id="PF00373">
    <property type="entry name" value="FERM_M"/>
    <property type="match status" value="1"/>
</dbReference>
<feature type="compositionally biased region" description="Acidic residues" evidence="1">
    <location>
        <begin position="1069"/>
        <end position="1087"/>
    </location>
</feature>
<feature type="region of interest" description="Disordered" evidence="1">
    <location>
        <begin position="878"/>
        <end position="924"/>
    </location>
</feature>
<dbReference type="SUPFAM" id="SSF50729">
    <property type="entry name" value="PH domain-like"/>
    <property type="match status" value="1"/>
</dbReference>
<dbReference type="InterPro" id="IPR014847">
    <property type="entry name" value="FA"/>
</dbReference>
<accession>A0A7M5VFF1</accession>
<dbReference type="PROSITE" id="PS50057">
    <property type="entry name" value="FERM_3"/>
    <property type="match status" value="1"/>
</dbReference>
<feature type="compositionally biased region" description="Acidic residues" evidence="1">
    <location>
        <begin position="890"/>
        <end position="911"/>
    </location>
</feature>
<feature type="region of interest" description="Disordered" evidence="1">
    <location>
        <begin position="569"/>
        <end position="617"/>
    </location>
</feature>
<dbReference type="InterPro" id="IPR019747">
    <property type="entry name" value="FERM_CS"/>
</dbReference>
<dbReference type="SMART" id="SM01195">
    <property type="entry name" value="FA"/>
    <property type="match status" value="1"/>
</dbReference>
<dbReference type="Gene3D" id="2.30.29.30">
    <property type="entry name" value="Pleckstrin-homology domain (PH domain)/Phosphotyrosine-binding domain (PTB)"/>
    <property type="match status" value="1"/>
</dbReference>
<feature type="compositionally biased region" description="Acidic residues" evidence="1">
    <location>
        <begin position="708"/>
        <end position="728"/>
    </location>
</feature>
<feature type="region of interest" description="Disordered" evidence="1">
    <location>
        <begin position="700"/>
        <end position="738"/>
    </location>
</feature>
<dbReference type="SMART" id="SM01196">
    <property type="entry name" value="FERM_C"/>
    <property type="match status" value="1"/>
</dbReference>
<feature type="region of interest" description="Disordered" evidence="1">
    <location>
        <begin position="344"/>
        <end position="363"/>
    </location>
</feature>
<dbReference type="InterPro" id="IPR011993">
    <property type="entry name" value="PH-like_dom_sf"/>
</dbReference>
<evidence type="ECO:0000313" key="4">
    <source>
        <dbReference type="Proteomes" id="UP000594262"/>
    </source>
</evidence>
<dbReference type="InterPro" id="IPR000299">
    <property type="entry name" value="FERM_domain"/>
</dbReference>
<keyword evidence="4" id="KW-1185">Reference proteome</keyword>
<dbReference type="SUPFAM" id="SSF47031">
    <property type="entry name" value="Second domain of FERM"/>
    <property type="match status" value="1"/>
</dbReference>
<reference evidence="3" key="1">
    <citation type="submission" date="2021-01" db="UniProtKB">
        <authorList>
            <consortium name="EnsemblMetazoa"/>
        </authorList>
    </citation>
    <scope>IDENTIFICATION</scope>
</reference>
<dbReference type="Pfam" id="PF09379">
    <property type="entry name" value="FERM_N"/>
    <property type="match status" value="1"/>
</dbReference>
<dbReference type="SUPFAM" id="SSF54236">
    <property type="entry name" value="Ubiquitin-like"/>
    <property type="match status" value="1"/>
</dbReference>
<feature type="compositionally biased region" description="Basic and acidic residues" evidence="1">
    <location>
        <begin position="880"/>
        <end position="889"/>
    </location>
</feature>
<feature type="region of interest" description="Disordered" evidence="1">
    <location>
        <begin position="466"/>
        <end position="493"/>
    </location>
</feature>
<dbReference type="PANTHER" id="PTHR23280">
    <property type="entry name" value="4.1 G PROTEIN"/>
    <property type="match status" value="1"/>
</dbReference>
<feature type="compositionally biased region" description="Acidic residues" evidence="1">
    <location>
        <begin position="577"/>
        <end position="593"/>
    </location>
</feature>
<feature type="region of interest" description="Disordered" evidence="1">
    <location>
        <begin position="1565"/>
        <end position="1640"/>
    </location>
</feature>
<dbReference type="RefSeq" id="XP_066918344.1">
    <property type="nucleotide sequence ID" value="XM_067062243.1"/>
</dbReference>
<dbReference type="Proteomes" id="UP000594262">
    <property type="component" value="Unplaced"/>
</dbReference>
<feature type="region of interest" description="Disordered" evidence="1">
    <location>
        <begin position="514"/>
        <end position="549"/>
    </location>
</feature>
<dbReference type="Gene3D" id="3.10.20.90">
    <property type="entry name" value="Phosphatidylinositol 3-kinase Catalytic Subunit, Chain A, domain 1"/>
    <property type="match status" value="1"/>
</dbReference>
<dbReference type="Gene3D" id="1.20.80.10">
    <property type="match status" value="1"/>
</dbReference>
<feature type="compositionally biased region" description="Basic and acidic residues" evidence="1">
    <location>
        <begin position="470"/>
        <end position="480"/>
    </location>
</feature>
<dbReference type="OrthoDB" id="6589456at2759"/>
<name>A0A7M5VFF1_9CNID</name>
<feature type="region of interest" description="Disordered" evidence="1">
    <location>
        <begin position="648"/>
        <end position="679"/>
    </location>
</feature>
<feature type="compositionally biased region" description="Basic and acidic residues" evidence="1">
    <location>
        <begin position="729"/>
        <end position="738"/>
    </location>
</feature>
<evidence type="ECO:0000313" key="3">
    <source>
        <dbReference type="EnsemblMetazoa" id="CLYHEMP010490.2"/>
    </source>
</evidence>
<dbReference type="InterPro" id="IPR014352">
    <property type="entry name" value="FERM/acyl-CoA-bd_prot_sf"/>
</dbReference>
<protein>
    <recommendedName>
        <fullName evidence="2">FERM domain-containing protein</fullName>
    </recommendedName>
</protein>
<dbReference type="InterPro" id="IPR035963">
    <property type="entry name" value="FERM_2"/>
</dbReference>
<dbReference type="SMART" id="SM00295">
    <property type="entry name" value="B41"/>
    <property type="match status" value="1"/>
</dbReference>
<dbReference type="PRINTS" id="PR00935">
    <property type="entry name" value="BAND41"/>
</dbReference>
<dbReference type="CDD" id="cd14473">
    <property type="entry name" value="FERM_B-lobe"/>
    <property type="match status" value="1"/>
</dbReference>
<dbReference type="GeneID" id="136805706"/>
<feature type="region of interest" description="Disordered" evidence="1">
    <location>
        <begin position="755"/>
        <end position="798"/>
    </location>
</feature>
<dbReference type="InterPro" id="IPR019749">
    <property type="entry name" value="Band_41_domain"/>
</dbReference>